<comment type="caution">
    <text evidence="3">The sequence shown here is derived from an EMBL/GenBank/DDBJ whole genome shotgun (WGS) entry which is preliminary data.</text>
</comment>
<dbReference type="InterPro" id="IPR027417">
    <property type="entry name" value="P-loop_NTPase"/>
</dbReference>
<dbReference type="Pfam" id="PF13541">
    <property type="entry name" value="ChlI"/>
    <property type="match status" value="1"/>
</dbReference>
<dbReference type="InterPro" id="IPR025158">
    <property type="entry name" value="Mg_chelat-rel_C"/>
</dbReference>
<dbReference type="EMBL" id="DVNI01000006">
    <property type="protein sequence ID" value="HIU63501.1"/>
    <property type="molecule type" value="Genomic_DNA"/>
</dbReference>
<dbReference type="PANTHER" id="PTHR32039:SF7">
    <property type="entry name" value="COMPETENCE PROTEIN COMM"/>
    <property type="match status" value="1"/>
</dbReference>
<dbReference type="InterPro" id="IPR000523">
    <property type="entry name" value="Mg_chelatse_chII-like_cat_dom"/>
</dbReference>
<dbReference type="GO" id="GO:0005524">
    <property type="term" value="F:ATP binding"/>
    <property type="evidence" value="ECO:0007669"/>
    <property type="project" value="InterPro"/>
</dbReference>
<dbReference type="Proteomes" id="UP000824099">
    <property type="component" value="Unassembled WGS sequence"/>
</dbReference>
<feature type="domain" description="Magnesium chelatase ChlI-like catalytic" evidence="1">
    <location>
        <begin position="192"/>
        <end position="400"/>
    </location>
</feature>
<dbReference type="Pfam" id="PF01078">
    <property type="entry name" value="Mg_chelatase"/>
    <property type="match status" value="1"/>
</dbReference>
<reference evidence="3" key="1">
    <citation type="submission" date="2020-10" db="EMBL/GenBank/DDBJ databases">
        <authorList>
            <person name="Gilroy R."/>
        </authorList>
    </citation>
    <scope>NUCLEOTIDE SEQUENCE</scope>
    <source>
        <strain evidence="3">CHK160-1198</strain>
    </source>
</reference>
<dbReference type="Pfam" id="PF13335">
    <property type="entry name" value="Mg_chelatase_C"/>
    <property type="match status" value="1"/>
</dbReference>
<feature type="domain" description="Mg chelatase-related protein C-terminal" evidence="2">
    <location>
        <begin position="408"/>
        <end position="503"/>
    </location>
</feature>
<dbReference type="SUPFAM" id="SSF54211">
    <property type="entry name" value="Ribosomal protein S5 domain 2-like"/>
    <property type="match status" value="1"/>
</dbReference>
<dbReference type="SUPFAM" id="SSF52540">
    <property type="entry name" value="P-loop containing nucleoside triphosphate hydrolases"/>
    <property type="match status" value="1"/>
</dbReference>
<dbReference type="Gene3D" id="3.30.230.10">
    <property type="match status" value="1"/>
</dbReference>
<dbReference type="InterPro" id="IPR004482">
    <property type="entry name" value="Mg_chelat-rel"/>
</dbReference>
<dbReference type="Gene3D" id="3.40.50.300">
    <property type="entry name" value="P-loop containing nucleotide triphosphate hydrolases"/>
    <property type="match status" value="1"/>
</dbReference>
<name>A0A9D1SKF7_9FIRM</name>
<dbReference type="InterPro" id="IPR020568">
    <property type="entry name" value="Ribosomal_Su5_D2-typ_SF"/>
</dbReference>
<protein>
    <submittedName>
        <fullName evidence="3">YifB family Mg chelatase-like AAA ATPase</fullName>
    </submittedName>
</protein>
<evidence type="ECO:0000313" key="4">
    <source>
        <dbReference type="Proteomes" id="UP000824099"/>
    </source>
</evidence>
<organism evidence="3 4">
    <name type="scientific">Candidatus Avacidaminococcus intestinavium</name>
    <dbReference type="NCBI Taxonomy" id="2840684"/>
    <lineage>
        <taxon>Bacteria</taxon>
        <taxon>Bacillati</taxon>
        <taxon>Bacillota</taxon>
        <taxon>Negativicutes</taxon>
        <taxon>Acidaminococcales</taxon>
        <taxon>Acidaminococcaceae</taxon>
        <taxon>Acidaminococcaceae incertae sedis</taxon>
        <taxon>Candidatus Avacidaminococcus</taxon>
    </lineage>
</organism>
<evidence type="ECO:0000313" key="3">
    <source>
        <dbReference type="EMBL" id="HIU63501.1"/>
    </source>
</evidence>
<gene>
    <name evidence="3" type="ORF">IAB06_00465</name>
</gene>
<sequence>MYAKVIGETTCGINGEEIIVEVDISNGYPAFDLVGLPDTAVRESRERVRSAVRNSGYRFPATRITVNLAPADIKKDSSGLDLPITIGIICAIGQLSNTLIKGKCFVGEVALNGEIRSVSGILPMIIDAKNRGYEDIFIPKGNAPEGELVEGIHVYAVENLAQVIEHLNERSKIVPLQSRGYHIEKRPAYEVDFADVQGQFAAKRALEIAAAGGHNVRMIGAPGAGKTMLARRLPTILPPMTEEEALEVTKIYSIAGILNRRKGLITERPFRSPHHTISHSALIGGGSLPRPGEVTLSHNGVLFLDELPEFSRMALEVLRQPLEDGFVTISRVQATLSFPAVFLMISAENPCPCGFYEENDSVHECTCSSGEIERYHKRLSGPLLDRIDIQIHVPRLDYNDMKADHRGELSSTIRKRVIKARELQLTRMSGTGLHCNAEMRRQEIKNKCFLTNGARRLLEMAFNSLGLSARSHDRIIKVARTIADLEQMEEITEDHLAEAIQLRTITKA</sequence>
<dbReference type="InterPro" id="IPR014721">
    <property type="entry name" value="Ribsml_uS5_D2-typ_fold_subgr"/>
</dbReference>
<reference evidence="3" key="2">
    <citation type="journal article" date="2021" name="PeerJ">
        <title>Extensive microbial diversity within the chicken gut microbiome revealed by metagenomics and culture.</title>
        <authorList>
            <person name="Gilroy R."/>
            <person name="Ravi A."/>
            <person name="Getino M."/>
            <person name="Pursley I."/>
            <person name="Horton D.L."/>
            <person name="Alikhan N.F."/>
            <person name="Baker D."/>
            <person name="Gharbi K."/>
            <person name="Hall N."/>
            <person name="Watson M."/>
            <person name="Adriaenssens E.M."/>
            <person name="Foster-Nyarko E."/>
            <person name="Jarju S."/>
            <person name="Secka A."/>
            <person name="Antonio M."/>
            <person name="Oren A."/>
            <person name="Chaudhuri R.R."/>
            <person name="La Ragione R."/>
            <person name="Hildebrand F."/>
            <person name="Pallen M.J."/>
        </authorList>
    </citation>
    <scope>NUCLEOTIDE SEQUENCE</scope>
    <source>
        <strain evidence="3">CHK160-1198</strain>
    </source>
</reference>
<dbReference type="InterPro" id="IPR045006">
    <property type="entry name" value="CHLI-like"/>
</dbReference>
<dbReference type="PANTHER" id="PTHR32039">
    <property type="entry name" value="MAGNESIUM-CHELATASE SUBUNIT CHLI"/>
    <property type="match status" value="1"/>
</dbReference>
<proteinExistence type="predicted"/>
<evidence type="ECO:0000259" key="2">
    <source>
        <dbReference type="Pfam" id="PF13335"/>
    </source>
</evidence>
<evidence type="ECO:0000259" key="1">
    <source>
        <dbReference type="Pfam" id="PF01078"/>
    </source>
</evidence>
<accession>A0A9D1SKF7</accession>
<dbReference type="AlphaFoldDB" id="A0A9D1SKF7"/>
<dbReference type="NCBIfam" id="TIGR00368">
    <property type="entry name" value="YifB family Mg chelatase-like AAA ATPase"/>
    <property type="match status" value="1"/>
</dbReference>